<evidence type="ECO:0000259" key="6">
    <source>
        <dbReference type="Pfam" id="PF01764"/>
    </source>
</evidence>
<dbReference type="RefSeq" id="XP_062623812.1">
    <property type="nucleotide sequence ID" value="XM_062767823.1"/>
</dbReference>
<dbReference type="InterPro" id="IPR051218">
    <property type="entry name" value="Sec_MonoDiacylglyc_Lipase"/>
</dbReference>
<evidence type="ECO:0000313" key="8">
    <source>
        <dbReference type="Proteomes" id="UP000827549"/>
    </source>
</evidence>
<keyword evidence="1" id="KW-1015">Disulfide bond</keyword>
<feature type="signal peptide" evidence="5">
    <location>
        <begin position="1"/>
        <end position="19"/>
    </location>
</feature>
<evidence type="ECO:0000256" key="2">
    <source>
        <dbReference type="ARBA" id="ARBA00043996"/>
    </source>
</evidence>
<dbReference type="AlphaFoldDB" id="A0AAF0Y0K9"/>
<feature type="domain" description="Fungal lipase-type" evidence="6">
    <location>
        <begin position="99"/>
        <end position="238"/>
    </location>
</feature>
<evidence type="ECO:0000256" key="5">
    <source>
        <dbReference type="SAM" id="SignalP"/>
    </source>
</evidence>
<dbReference type="CDD" id="cd00519">
    <property type="entry name" value="Lipase_3"/>
    <property type="match status" value="1"/>
</dbReference>
<keyword evidence="5" id="KW-0732">Signal</keyword>
<evidence type="ECO:0000256" key="3">
    <source>
        <dbReference type="ARBA" id="ARBA00047591"/>
    </source>
</evidence>
<evidence type="ECO:0000256" key="4">
    <source>
        <dbReference type="ARBA" id="ARBA00048461"/>
    </source>
</evidence>
<dbReference type="Gene3D" id="3.40.50.1820">
    <property type="entry name" value="alpha/beta hydrolase"/>
    <property type="match status" value="1"/>
</dbReference>
<dbReference type="SUPFAM" id="SSF53474">
    <property type="entry name" value="alpha/beta-Hydrolases"/>
    <property type="match status" value="1"/>
</dbReference>
<gene>
    <name evidence="7" type="primary">LIP_2</name>
    <name evidence="7" type="ORF">LOC62_01G001341</name>
</gene>
<dbReference type="Proteomes" id="UP000827549">
    <property type="component" value="Chromosome 1"/>
</dbReference>
<sequence>MKLVATGTAFLASLSLALAAPAPVELAERSSVGVSPAVVNTWAPLAQYATAAYCGGDVWSWTCGGPCNSVARPTVLAQGGDAKATPYFYVANNGSHIIVSISGTNTRSILSLADDLEFTFTTPSSSYFPNAAGVSVHHGFYNTFTRVAGTVGPVVQNAVNNGATQVIVTGHSLGSAVGHLTATYLQRLLGSSATVYARLFASPRVGNQAWADYVDATLGSRAQHMINYNDLIPTLPPRSFGFRQSSNEVWISNAAGTSYVACPGQENTSCQDSMGLTADIAKFIEYLDFGAHSGPYAGVKWLWLEKNKGEG</sequence>
<proteinExistence type="inferred from homology"/>
<reference evidence="7" key="1">
    <citation type="submission" date="2023-10" db="EMBL/GenBank/DDBJ databases">
        <authorList>
            <person name="Noh H."/>
        </authorList>
    </citation>
    <scope>NUCLEOTIDE SEQUENCE</scope>
    <source>
        <strain evidence="7">DUCC4014</strain>
    </source>
</reference>
<dbReference type="GeneID" id="87804597"/>
<dbReference type="GO" id="GO:0006629">
    <property type="term" value="P:lipid metabolic process"/>
    <property type="evidence" value="ECO:0007669"/>
    <property type="project" value="InterPro"/>
</dbReference>
<protein>
    <submittedName>
        <fullName evidence="7">Lipase</fullName>
    </submittedName>
</protein>
<dbReference type="PANTHER" id="PTHR45856">
    <property type="entry name" value="ALPHA/BETA-HYDROLASES SUPERFAMILY PROTEIN"/>
    <property type="match status" value="1"/>
</dbReference>
<keyword evidence="8" id="KW-1185">Reference proteome</keyword>
<name>A0AAF0Y0K9_9TREE</name>
<comment type="catalytic activity">
    <reaction evidence="4">
        <text>a monoacylglycerol + H2O = glycerol + a fatty acid + H(+)</text>
        <dbReference type="Rhea" id="RHEA:15245"/>
        <dbReference type="ChEBI" id="CHEBI:15377"/>
        <dbReference type="ChEBI" id="CHEBI:15378"/>
        <dbReference type="ChEBI" id="CHEBI:17408"/>
        <dbReference type="ChEBI" id="CHEBI:17754"/>
        <dbReference type="ChEBI" id="CHEBI:28868"/>
    </reaction>
</comment>
<organism evidence="7 8">
    <name type="scientific">Vanrija pseudolonga</name>
    <dbReference type="NCBI Taxonomy" id="143232"/>
    <lineage>
        <taxon>Eukaryota</taxon>
        <taxon>Fungi</taxon>
        <taxon>Dikarya</taxon>
        <taxon>Basidiomycota</taxon>
        <taxon>Agaricomycotina</taxon>
        <taxon>Tremellomycetes</taxon>
        <taxon>Trichosporonales</taxon>
        <taxon>Trichosporonaceae</taxon>
        <taxon>Vanrija</taxon>
    </lineage>
</organism>
<accession>A0AAF0Y0K9</accession>
<comment type="catalytic activity">
    <reaction evidence="3">
        <text>a diacylglycerol + H2O = a monoacylglycerol + a fatty acid + H(+)</text>
        <dbReference type="Rhea" id="RHEA:32731"/>
        <dbReference type="ChEBI" id="CHEBI:15377"/>
        <dbReference type="ChEBI" id="CHEBI:15378"/>
        <dbReference type="ChEBI" id="CHEBI:17408"/>
        <dbReference type="ChEBI" id="CHEBI:18035"/>
        <dbReference type="ChEBI" id="CHEBI:28868"/>
    </reaction>
</comment>
<dbReference type="PANTHER" id="PTHR45856:SF24">
    <property type="entry name" value="FUNGAL LIPASE-LIKE DOMAIN-CONTAINING PROTEIN"/>
    <property type="match status" value="1"/>
</dbReference>
<comment type="similarity">
    <text evidence="2">Belongs to the AB hydrolase superfamily. Lipase family. Class 3 subfamily.</text>
</comment>
<dbReference type="InterPro" id="IPR002921">
    <property type="entry name" value="Fungal_lipase-type"/>
</dbReference>
<feature type="chain" id="PRO_5041927695" evidence="5">
    <location>
        <begin position="20"/>
        <end position="311"/>
    </location>
</feature>
<evidence type="ECO:0000256" key="1">
    <source>
        <dbReference type="ARBA" id="ARBA00023157"/>
    </source>
</evidence>
<dbReference type="Pfam" id="PF01764">
    <property type="entry name" value="Lipase_3"/>
    <property type="match status" value="1"/>
</dbReference>
<dbReference type="InterPro" id="IPR029058">
    <property type="entry name" value="AB_hydrolase_fold"/>
</dbReference>
<evidence type="ECO:0000313" key="7">
    <source>
        <dbReference type="EMBL" id="WOO77780.1"/>
    </source>
</evidence>
<dbReference type="EMBL" id="CP086714">
    <property type="protein sequence ID" value="WOO77780.1"/>
    <property type="molecule type" value="Genomic_DNA"/>
</dbReference>